<dbReference type="InterPro" id="IPR025724">
    <property type="entry name" value="GAG-pre-integrase_dom"/>
</dbReference>
<feature type="domain" description="GAG-pre-integrase" evidence="2">
    <location>
        <begin position="336"/>
        <end position="406"/>
    </location>
</feature>
<feature type="domain" description="Retrotransposon Copia-like N-terminal" evidence="3">
    <location>
        <begin position="28"/>
        <end position="72"/>
    </location>
</feature>
<evidence type="ECO:0008006" key="6">
    <source>
        <dbReference type="Google" id="ProtNLM"/>
    </source>
</evidence>
<dbReference type="PANTHER" id="PTHR37610:SF40">
    <property type="entry name" value="OS01G0909600 PROTEIN"/>
    <property type="match status" value="1"/>
</dbReference>
<dbReference type="PANTHER" id="PTHR37610">
    <property type="entry name" value="CCHC-TYPE DOMAIN-CONTAINING PROTEIN"/>
    <property type="match status" value="1"/>
</dbReference>
<sequence length="419" mass="45647">MASSSTTVPDTSVGSGNDTGNSRVSMLDHPGMVMISAPLNGNNWLSWSRSMRIALEGLHKLGFIDGTCAKPPDGSADLRQWRITDSMVRTWILPLPHINKAYTMVLRVESQRQVNLGFSESGDTSASLRRGFDYRGGSGPKNNMRKMGQVDKRNMICESCNKSGYRKDTCFKLYGVPDWYKDLTDQKRKTGSGELAYAVTKGISSNLVDVSTVGGNLVVDLMKALKLIQAKLPQDPVHVHFAQGDEMTGIALDTKSISLNCGTWIVDIGATNHRCGDASLFYSLQTLNTPINISLPDNSKVLATQSGNIKLSATLTLTNDLKSKTILGIGKQIGKLYYLDKDSFISVSASSCNNSHIICSSSSNQMYTLWHKRLGHPRSLVLSHIPVLSPNNFNKDQICSVCPLAKLSRAPFPSSASHA</sequence>
<dbReference type="Pfam" id="PF14244">
    <property type="entry name" value="Retrotran_gag_3"/>
    <property type="match status" value="1"/>
</dbReference>
<evidence type="ECO:0000259" key="4">
    <source>
        <dbReference type="Pfam" id="PF22936"/>
    </source>
</evidence>
<organism evidence="5">
    <name type="scientific">Sesamum calycinum</name>
    <dbReference type="NCBI Taxonomy" id="2727403"/>
    <lineage>
        <taxon>Eukaryota</taxon>
        <taxon>Viridiplantae</taxon>
        <taxon>Streptophyta</taxon>
        <taxon>Embryophyta</taxon>
        <taxon>Tracheophyta</taxon>
        <taxon>Spermatophyta</taxon>
        <taxon>Magnoliopsida</taxon>
        <taxon>eudicotyledons</taxon>
        <taxon>Gunneridae</taxon>
        <taxon>Pentapetalae</taxon>
        <taxon>asterids</taxon>
        <taxon>lamiids</taxon>
        <taxon>Lamiales</taxon>
        <taxon>Pedaliaceae</taxon>
        <taxon>Sesamum</taxon>
    </lineage>
</organism>
<comment type="caution">
    <text evidence="5">The sequence shown here is derived from an EMBL/GenBank/DDBJ whole genome shotgun (WGS) entry which is preliminary data.</text>
</comment>
<dbReference type="Pfam" id="PF13976">
    <property type="entry name" value="gag_pre-integrs"/>
    <property type="match status" value="1"/>
</dbReference>
<dbReference type="InterPro" id="IPR029472">
    <property type="entry name" value="Copia-like_N"/>
</dbReference>
<evidence type="ECO:0000313" key="5">
    <source>
        <dbReference type="EMBL" id="KAL0389146.1"/>
    </source>
</evidence>
<dbReference type="EMBL" id="JACGWM010000002">
    <property type="protein sequence ID" value="KAL0389146.1"/>
    <property type="molecule type" value="Genomic_DNA"/>
</dbReference>
<accession>A0AAW2SBR0</accession>
<feature type="region of interest" description="Disordered" evidence="1">
    <location>
        <begin position="1"/>
        <end position="25"/>
    </location>
</feature>
<feature type="domain" description="Retrovirus-related Pol polyprotein from transposon TNT 1-94-like beta-barrel" evidence="4">
    <location>
        <begin position="264"/>
        <end position="314"/>
    </location>
</feature>
<evidence type="ECO:0000259" key="3">
    <source>
        <dbReference type="Pfam" id="PF14244"/>
    </source>
</evidence>
<dbReference type="Pfam" id="PF22936">
    <property type="entry name" value="Pol_BBD"/>
    <property type="match status" value="1"/>
</dbReference>
<gene>
    <name evidence="5" type="ORF">Scaly_0271700</name>
</gene>
<dbReference type="AlphaFoldDB" id="A0AAW2SBR0"/>
<name>A0AAW2SBR0_9LAMI</name>
<evidence type="ECO:0000256" key="1">
    <source>
        <dbReference type="SAM" id="MobiDB-lite"/>
    </source>
</evidence>
<feature type="compositionally biased region" description="Polar residues" evidence="1">
    <location>
        <begin position="1"/>
        <end position="24"/>
    </location>
</feature>
<evidence type="ECO:0000259" key="2">
    <source>
        <dbReference type="Pfam" id="PF13976"/>
    </source>
</evidence>
<reference evidence="5" key="1">
    <citation type="submission" date="2020-06" db="EMBL/GenBank/DDBJ databases">
        <authorList>
            <person name="Li T."/>
            <person name="Hu X."/>
            <person name="Zhang T."/>
            <person name="Song X."/>
            <person name="Zhang H."/>
            <person name="Dai N."/>
            <person name="Sheng W."/>
            <person name="Hou X."/>
            <person name="Wei L."/>
        </authorList>
    </citation>
    <scope>NUCLEOTIDE SEQUENCE</scope>
    <source>
        <strain evidence="5">KEN8</strain>
        <tissue evidence="5">Leaf</tissue>
    </source>
</reference>
<proteinExistence type="predicted"/>
<dbReference type="InterPro" id="IPR054722">
    <property type="entry name" value="PolX-like_BBD"/>
</dbReference>
<reference evidence="5" key="2">
    <citation type="journal article" date="2024" name="Plant">
        <title>Genomic evolution and insights into agronomic trait innovations of Sesamum species.</title>
        <authorList>
            <person name="Miao H."/>
            <person name="Wang L."/>
            <person name="Qu L."/>
            <person name="Liu H."/>
            <person name="Sun Y."/>
            <person name="Le M."/>
            <person name="Wang Q."/>
            <person name="Wei S."/>
            <person name="Zheng Y."/>
            <person name="Lin W."/>
            <person name="Duan Y."/>
            <person name="Cao H."/>
            <person name="Xiong S."/>
            <person name="Wang X."/>
            <person name="Wei L."/>
            <person name="Li C."/>
            <person name="Ma Q."/>
            <person name="Ju M."/>
            <person name="Zhao R."/>
            <person name="Li G."/>
            <person name="Mu C."/>
            <person name="Tian Q."/>
            <person name="Mei H."/>
            <person name="Zhang T."/>
            <person name="Gao T."/>
            <person name="Zhang H."/>
        </authorList>
    </citation>
    <scope>NUCLEOTIDE SEQUENCE</scope>
    <source>
        <strain evidence="5">KEN8</strain>
    </source>
</reference>
<protein>
    <recommendedName>
        <fullName evidence="6">GAG-pre-integrase domain-containing protein</fullName>
    </recommendedName>
</protein>